<reference evidence="1" key="2">
    <citation type="submission" date="2011-02" db="EMBL/GenBank/DDBJ databases">
        <authorList>
            <person name="MacLean D."/>
        </authorList>
    </citation>
    <scope>NUCLEOTIDE SEQUENCE</scope>
</reference>
<protein>
    <submittedName>
        <fullName evidence="1">Uncharacterized protein AlNc14C155G7626</fullName>
    </submittedName>
</protein>
<reference evidence="1" key="1">
    <citation type="journal article" date="2011" name="PLoS Biol.">
        <title>Gene gain and loss during evolution of obligate parasitism in the white rust pathogen of Arabidopsis thaliana.</title>
        <authorList>
            <person name="Kemen E."/>
            <person name="Gardiner A."/>
            <person name="Schultz-Larsen T."/>
            <person name="Kemen A.C."/>
            <person name="Balmuth A.L."/>
            <person name="Robert-Seilaniantz A."/>
            <person name="Bailey K."/>
            <person name="Holub E."/>
            <person name="Studholme D.J."/>
            <person name="Maclean D."/>
            <person name="Jones J.D."/>
        </authorList>
    </citation>
    <scope>NUCLEOTIDE SEQUENCE</scope>
</reference>
<proteinExistence type="predicted"/>
<evidence type="ECO:0000313" key="1">
    <source>
        <dbReference type="EMBL" id="CCA22452.1"/>
    </source>
</evidence>
<dbReference type="HOGENOM" id="CLU_043623_0_0_1"/>
<dbReference type="AlphaFoldDB" id="F0WMC1"/>
<dbReference type="EMBL" id="FR824200">
    <property type="protein sequence ID" value="CCA22452.1"/>
    <property type="molecule type" value="Genomic_DNA"/>
</dbReference>
<sequence>MHPFILLSHFEDDNSKCSGIAFNACPHYRVAIPVCVPTLFGYSCSMTHRKNSWDEWEDETENFDTVEHSSPMSSDISPKENYEAHEHSANEEFAGWTWDTEAIQNELDTLLQSSNRADKKEISSAFGQAERDTASDYVRSIMLMEATTLTDLQHIREDLYAWRYLSLVLNWHLLQMDECINKKDESRRHKFTLLESELHDFLSTSTLPNDMDEDILSRHRELQEALSTNNLVAYSDILKKIFDHKTLKMSHEWSDREKQVGNEKHESGELSYLEKIDLLPRINGQFDQLTESERFQDSKDIQRDSIRINGQIALGTQGYDAIVDQIQCVIKRLIEITSPILPESMEANTTLMAREILHACNRTESGGFSFEMLSSFLTNHTTKHVLCRPDSSKAEPLSVEIKLGGFRSHMEEENLLKQCSFGVHVMCSALTRYSICRSDDPTCTLHSLAATYKRELLFPCKLTPFCKEDVFAQSVASVELELFHTSSGSSAG</sequence>
<organism evidence="1">
    <name type="scientific">Albugo laibachii Nc14</name>
    <dbReference type="NCBI Taxonomy" id="890382"/>
    <lineage>
        <taxon>Eukaryota</taxon>
        <taxon>Sar</taxon>
        <taxon>Stramenopiles</taxon>
        <taxon>Oomycota</taxon>
        <taxon>Peronosporomycetes</taxon>
        <taxon>Albuginales</taxon>
        <taxon>Albuginaceae</taxon>
        <taxon>Albugo</taxon>
    </lineage>
</organism>
<gene>
    <name evidence="1" type="primary">AlNc14C155G7626</name>
    <name evidence="1" type="ORF">ALNC14_085950</name>
</gene>
<name>F0WMC1_9STRA</name>
<accession>F0WMC1</accession>